<proteinExistence type="predicted"/>
<accession>A0AAI9YWV8</accession>
<evidence type="ECO:0000313" key="2">
    <source>
        <dbReference type="EMBL" id="KAK1527104.1"/>
    </source>
</evidence>
<dbReference type="GeneID" id="85339079"/>
<feature type="compositionally biased region" description="Polar residues" evidence="1">
    <location>
        <begin position="163"/>
        <end position="174"/>
    </location>
</feature>
<feature type="compositionally biased region" description="Polar residues" evidence="1">
    <location>
        <begin position="1"/>
        <end position="10"/>
    </location>
</feature>
<organism evidence="2 3">
    <name type="scientific">Colletotrichum costaricense</name>
    <dbReference type="NCBI Taxonomy" id="1209916"/>
    <lineage>
        <taxon>Eukaryota</taxon>
        <taxon>Fungi</taxon>
        <taxon>Dikarya</taxon>
        <taxon>Ascomycota</taxon>
        <taxon>Pezizomycotina</taxon>
        <taxon>Sordariomycetes</taxon>
        <taxon>Hypocreomycetidae</taxon>
        <taxon>Glomerellales</taxon>
        <taxon>Glomerellaceae</taxon>
        <taxon>Colletotrichum</taxon>
        <taxon>Colletotrichum acutatum species complex</taxon>
    </lineage>
</organism>
<comment type="caution">
    <text evidence="2">The sequence shown here is derived from an EMBL/GenBank/DDBJ whole genome shotgun (WGS) entry which is preliminary data.</text>
</comment>
<evidence type="ECO:0000256" key="1">
    <source>
        <dbReference type="SAM" id="MobiDB-lite"/>
    </source>
</evidence>
<gene>
    <name evidence="2" type="ORF">CCOS01_07366</name>
</gene>
<dbReference type="Proteomes" id="UP001240678">
    <property type="component" value="Unassembled WGS sequence"/>
</dbReference>
<dbReference type="EMBL" id="MOOE01000007">
    <property type="protein sequence ID" value="KAK1527104.1"/>
    <property type="molecule type" value="Genomic_DNA"/>
</dbReference>
<evidence type="ECO:0000313" key="3">
    <source>
        <dbReference type="Proteomes" id="UP001240678"/>
    </source>
</evidence>
<name>A0AAI9YWV8_9PEZI</name>
<sequence>CPSVHASSSTGPPPKPPKPSNYVIFSFRNQTEFTRTRSLDDGKRLQRSPEKKPTQCPQLCRSPQSPRPALLSLPKSPQLPILGEGQTSARYPAPQKGRLRSFVTVETTTSHPQDQSIRSKQGWGKTLSTQTLKMAPGQELEEDEWASSSSRTSPSGFDASPICFSSTQSPQNTPHAVRRHHER</sequence>
<feature type="compositionally biased region" description="Polar residues" evidence="1">
    <location>
        <begin position="146"/>
        <end position="155"/>
    </location>
</feature>
<feature type="compositionally biased region" description="Polar residues" evidence="1">
    <location>
        <begin position="55"/>
        <end position="64"/>
    </location>
</feature>
<reference evidence="2 3" key="1">
    <citation type="submission" date="2016-10" db="EMBL/GenBank/DDBJ databases">
        <title>The genome sequence of Colletotrichum fioriniae PJ7.</title>
        <authorList>
            <person name="Baroncelli R."/>
        </authorList>
    </citation>
    <scope>NUCLEOTIDE SEQUENCE [LARGE SCALE GENOMIC DNA]</scope>
    <source>
        <strain evidence="2 3">IMI 309622</strain>
    </source>
</reference>
<feature type="region of interest" description="Disordered" evidence="1">
    <location>
        <begin position="1"/>
        <end position="183"/>
    </location>
</feature>
<dbReference type="AlphaFoldDB" id="A0AAI9YWV8"/>
<feature type="non-terminal residue" evidence="2">
    <location>
        <position position="1"/>
    </location>
</feature>
<feature type="compositionally biased region" description="Basic and acidic residues" evidence="1">
    <location>
        <begin position="34"/>
        <end position="53"/>
    </location>
</feature>
<feature type="compositionally biased region" description="Polar residues" evidence="1">
    <location>
        <begin position="104"/>
        <end position="119"/>
    </location>
</feature>
<keyword evidence="3" id="KW-1185">Reference proteome</keyword>
<dbReference type="RefSeq" id="XP_060313424.1">
    <property type="nucleotide sequence ID" value="XM_060455532.1"/>
</dbReference>
<protein>
    <submittedName>
        <fullName evidence="2">Uncharacterized protein</fullName>
    </submittedName>
</protein>